<evidence type="ECO:0000313" key="2">
    <source>
        <dbReference type="EMBL" id="GMR52246.1"/>
    </source>
</evidence>
<proteinExistence type="predicted"/>
<feature type="compositionally biased region" description="Polar residues" evidence="1">
    <location>
        <begin position="122"/>
        <end position="140"/>
    </location>
</feature>
<evidence type="ECO:0000256" key="1">
    <source>
        <dbReference type="SAM" id="MobiDB-lite"/>
    </source>
</evidence>
<dbReference type="Proteomes" id="UP001328107">
    <property type="component" value="Unassembled WGS sequence"/>
</dbReference>
<name>A0AAN5I6J3_9BILA</name>
<dbReference type="AlphaFoldDB" id="A0AAN5I6J3"/>
<feature type="region of interest" description="Disordered" evidence="1">
    <location>
        <begin position="82"/>
        <end position="155"/>
    </location>
</feature>
<feature type="non-terminal residue" evidence="2">
    <location>
        <position position="1"/>
    </location>
</feature>
<keyword evidence="3" id="KW-1185">Reference proteome</keyword>
<evidence type="ECO:0000313" key="3">
    <source>
        <dbReference type="Proteomes" id="UP001328107"/>
    </source>
</evidence>
<protein>
    <submittedName>
        <fullName evidence="2">Uncharacterized protein</fullName>
    </submittedName>
</protein>
<gene>
    <name evidence="2" type="ORF">PMAYCL1PPCAC_22441</name>
</gene>
<dbReference type="EMBL" id="BTRK01000005">
    <property type="protein sequence ID" value="GMR52246.1"/>
    <property type="molecule type" value="Genomic_DNA"/>
</dbReference>
<sequence>YNAKVVEGSAGKTITQITNLVHDLGSHFYWDWNNSWEDKSGNQTIYRQQIFAQATIRELQTAMLLLHEIFGCRKTEQDNALEDKMQASKSTGADPLSEAHELEPLFEAPNEVKEEPVESKNPRTNPRTQESKNENSNNLSDFIREELSLDVRREPVPSTDINRELVRMNEETVGLADIKQEEP</sequence>
<feature type="compositionally biased region" description="Basic and acidic residues" evidence="1">
    <location>
        <begin position="142"/>
        <end position="155"/>
    </location>
</feature>
<reference evidence="3" key="1">
    <citation type="submission" date="2022-10" db="EMBL/GenBank/DDBJ databases">
        <title>Genome assembly of Pristionchus species.</title>
        <authorList>
            <person name="Yoshida K."/>
            <person name="Sommer R.J."/>
        </authorList>
    </citation>
    <scope>NUCLEOTIDE SEQUENCE [LARGE SCALE GENOMIC DNA]</scope>
    <source>
        <strain evidence="3">RS5460</strain>
    </source>
</reference>
<accession>A0AAN5I6J3</accession>
<feature type="compositionally biased region" description="Basic and acidic residues" evidence="1">
    <location>
        <begin position="110"/>
        <end position="121"/>
    </location>
</feature>
<feature type="non-terminal residue" evidence="2">
    <location>
        <position position="183"/>
    </location>
</feature>
<organism evidence="2 3">
    <name type="scientific">Pristionchus mayeri</name>
    <dbReference type="NCBI Taxonomy" id="1317129"/>
    <lineage>
        <taxon>Eukaryota</taxon>
        <taxon>Metazoa</taxon>
        <taxon>Ecdysozoa</taxon>
        <taxon>Nematoda</taxon>
        <taxon>Chromadorea</taxon>
        <taxon>Rhabditida</taxon>
        <taxon>Rhabditina</taxon>
        <taxon>Diplogasteromorpha</taxon>
        <taxon>Diplogasteroidea</taxon>
        <taxon>Neodiplogasteridae</taxon>
        <taxon>Pristionchus</taxon>
    </lineage>
</organism>
<comment type="caution">
    <text evidence="2">The sequence shown here is derived from an EMBL/GenBank/DDBJ whole genome shotgun (WGS) entry which is preliminary data.</text>
</comment>